<keyword evidence="7" id="KW-0067">ATP-binding</keyword>
<organism evidence="13">
    <name type="scientific">marine sediment metagenome</name>
    <dbReference type="NCBI Taxonomy" id="412755"/>
    <lineage>
        <taxon>unclassified sequences</taxon>
        <taxon>metagenomes</taxon>
        <taxon>ecological metagenomes</taxon>
    </lineage>
</organism>
<evidence type="ECO:0000256" key="11">
    <source>
        <dbReference type="SAM" id="Phobius"/>
    </source>
</evidence>
<name>A0A0F9V991_9ZZZZ</name>
<comment type="caution">
    <text evidence="13">The sequence shown here is derived from an EMBL/GenBank/DDBJ whole genome shotgun (WGS) entry which is preliminary data.</text>
</comment>
<comment type="similarity">
    <text evidence="2">Belongs to the cation transport ATPase (P-type) (TC 3.A.3) family. Type IB subfamily.</text>
</comment>
<evidence type="ECO:0000256" key="3">
    <source>
        <dbReference type="ARBA" id="ARBA00022475"/>
    </source>
</evidence>
<gene>
    <name evidence="13" type="ORF">LCGC14_0512450</name>
</gene>
<dbReference type="GO" id="GO:0016887">
    <property type="term" value="F:ATP hydrolysis activity"/>
    <property type="evidence" value="ECO:0007669"/>
    <property type="project" value="InterPro"/>
</dbReference>
<dbReference type="SFLD" id="SFLDG00002">
    <property type="entry name" value="C1.7:_P-type_atpase_like"/>
    <property type="match status" value="1"/>
</dbReference>
<feature type="domain" description="P-type ATPase A" evidence="12">
    <location>
        <begin position="24"/>
        <end position="124"/>
    </location>
</feature>
<dbReference type="GO" id="GO:0055070">
    <property type="term" value="P:copper ion homeostasis"/>
    <property type="evidence" value="ECO:0007669"/>
    <property type="project" value="TreeGrafter"/>
</dbReference>
<dbReference type="SFLD" id="SFLDS00003">
    <property type="entry name" value="Haloacid_Dehalogenase"/>
    <property type="match status" value="1"/>
</dbReference>
<evidence type="ECO:0000256" key="9">
    <source>
        <dbReference type="ARBA" id="ARBA00022989"/>
    </source>
</evidence>
<dbReference type="PRINTS" id="PR00119">
    <property type="entry name" value="CATATPASE"/>
</dbReference>
<dbReference type="Gene3D" id="3.40.1110.10">
    <property type="entry name" value="Calcium-transporting ATPase, cytoplasmic domain N"/>
    <property type="match status" value="1"/>
</dbReference>
<feature type="transmembrane region" description="Helical" evidence="11">
    <location>
        <begin position="480"/>
        <end position="502"/>
    </location>
</feature>
<proteinExistence type="inferred from homology"/>
<dbReference type="InterPro" id="IPR023299">
    <property type="entry name" value="ATPase_P-typ_cyto_dom_N"/>
</dbReference>
<keyword evidence="3" id="KW-1003">Cell membrane</keyword>
<dbReference type="Pfam" id="PF00702">
    <property type="entry name" value="Hydrolase"/>
    <property type="match status" value="1"/>
</dbReference>
<dbReference type="GO" id="GO:0043682">
    <property type="term" value="F:P-type divalent copper transporter activity"/>
    <property type="evidence" value="ECO:0007669"/>
    <property type="project" value="TreeGrafter"/>
</dbReference>
<feature type="transmembrane region" description="Helical" evidence="11">
    <location>
        <begin position="141"/>
        <end position="163"/>
    </location>
</feature>
<dbReference type="AlphaFoldDB" id="A0A0F9V991"/>
<evidence type="ECO:0000256" key="1">
    <source>
        <dbReference type="ARBA" id="ARBA00004651"/>
    </source>
</evidence>
<dbReference type="InterPro" id="IPR027256">
    <property type="entry name" value="P-typ_ATPase_IB"/>
</dbReference>
<evidence type="ECO:0000256" key="7">
    <source>
        <dbReference type="ARBA" id="ARBA00022840"/>
    </source>
</evidence>
<accession>A0A0F9V991</accession>
<keyword evidence="10 11" id="KW-0472">Membrane</keyword>
<dbReference type="EMBL" id="LAZR01000626">
    <property type="protein sequence ID" value="KKN62383.1"/>
    <property type="molecule type" value="Genomic_DNA"/>
</dbReference>
<dbReference type="GO" id="GO:0005507">
    <property type="term" value="F:copper ion binding"/>
    <property type="evidence" value="ECO:0007669"/>
    <property type="project" value="TreeGrafter"/>
</dbReference>
<sequence>MLLGHWIEMKSILGASRALEKLVELMPSTAHLIRDGNIVDIELNELKKGDNVLIKPGEKIPSDGIIIKGSSYIDESMLTGESVPVDKESGDLVIGGSVNGDGSLEIQVKNTGEDSYLSKVINLVRDAQATKSKTQRLADRAAFWLTIIALTVGFTTLFIWLSIGESFSFSIERMATVMVITCPHALGLAIPLVAAISTALSAKSGLLIRNRTAFEASRKISTIVFDKTGTLTEGAFGVNVIQSFDNDYNEQKIIQIAASLEQNSEHPIAKGIVEKAHKMNLSLQQTSDFKAIKGKGIEGTINGELVSIISPNYLKEQDIPIPENLRRGPIDTVVFVLLGESNLIGAISLSDQVREESYDAIKSLKSMGIKCWMLTGDNEKTAKTVSEELNLDGYYAEVLPHEKLEKVKELQSKGEFVAMTGDGINDAPALAQADVGIAIGSGTDVAAETADIILVNSNPKDVTSLIGFGKATYKKMIQNLIWATGYNVFAIPLAAGALLSLGVLITPAIGAIFMSLSTVIVAINARFLKLKK</sequence>
<dbReference type="GO" id="GO:0005524">
    <property type="term" value="F:ATP binding"/>
    <property type="evidence" value="ECO:0007669"/>
    <property type="project" value="UniProtKB-KW"/>
</dbReference>
<dbReference type="SUPFAM" id="SSF81665">
    <property type="entry name" value="Calcium ATPase, transmembrane domain M"/>
    <property type="match status" value="1"/>
</dbReference>
<dbReference type="GO" id="GO:0005886">
    <property type="term" value="C:plasma membrane"/>
    <property type="evidence" value="ECO:0007669"/>
    <property type="project" value="UniProtKB-SubCell"/>
</dbReference>
<dbReference type="InterPro" id="IPR059000">
    <property type="entry name" value="ATPase_P-type_domA"/>
</dbReference>
<dbReference type="SFLD" id="SFLDF00027">
    <property type="entry name" value="p-type_atpase"/>
    <property type="match status" value="1"/>
</dbReference>
<evidence type="ECO:0000259" key="12">
    <source>
        <dbReference type="Pfam" id="PF00122"/>
    </source>
</evidence>
<dbReference type="PANTHER" id="PTHR43520">
    <property type="entry name" value="ATP7, ISOFORM B"/>
    <property type="match status" value="1"/>
</dbReference>
<dbReference type="Gene3D" id="3.40.50.1000">
    <property type="entry name" value="HAD superfamily/HAD-like"/>
    <property type="match status" value="1"/>
</dbReference>
<dbReference type="InterPro" id="IPR036412">
    <property type="entry name" value="HAD-like_sf"/>
</dbReference>
<reference evidence="13" key="1">
    <citation type="journal article" date="2015" name="Nature">
        <title>Complex archaea that bridge the gap between prokaryotes and eukaryotes.</title>
        <authorList>
            <person name="Spang A."/>
            <person name="Saw J.H."/>
            <person name="Jorgensen S.L."/>
            <person name="Zaremba-Niedzwiedzka K."/>
            <person name="Martijn J."/>
            <person name="Lind A.E."/>
            <person name="van Eijk R."/>
            <person name="Schleper C."/>
            <person name="Guy L."/>
            <person name="Ettema T.J."/>
        </authorList>
    </citation>
    <scope>NUCLEOTIDE SEQUENCE</scope>
</reference>
<protein>
    <recommendedName>
        <fullName evidence="12">P-type ATPase A domain-containing protein</fullName>
    </recommendedName>
</protein>
<evidence type="ECO:0000256" key="10">
    <source>
        <dbReference type="ARBA" id="ARBA00023136"/>
    </source>
</evidence>
<feature type="transmembrane region" description="Helical" evidence="11">
    <location>
        <begin position="508"/>
        <end position="528"/>
    </location>
</feature>
<dbReference type="NCBIfam" id="TIGR01494">
    <property type="entry name" value="ATPase_P-type"/>
    <property type="match status" value="1"/>
</dbReference>
<evidence type="ECO:0000256" key="5">
    <source>
        <dbReference type="ARBA" id="ARBA00022723"/>
    </source>
</evidence>
<dbReference type="InterPro" id="IPR023214">
    <property type="entry name" value="HAD_sf"/>
</dbReference>
<evidence type="ECO:0000256" key="4">
    <source>
        <dbReference type="ARBA" id="ARBA00022692"/>
    </source>
</evidence>
<dbReference type="InterPro" id="IPR023298">
    <property type="entry name" value="ATPase_P-typ_TM_dom_sf"/>
</dbReference>
<dbReference type="InterPro" id="IPR018303">
    <property type="entry name" value="ATPase_P-typ_P_site"/>
</dbReference>
<dbReference type="Pfam" id="PF00122">
    <property type="entry name" value="E1-E2_ATPase"/>
    <property type="match status" value="1"/>
</dbReference>
<dbReference type="Gene3D" id="2.70.150.10">
    <property type="entry name" value="Calcium-transporting ATPase, cytoplasmic transduction domain A"/>
    <property type="match status" value="1"/>
</dbReference>
<keyword evidence="9 11" id="KW-1133">Transmembrane helix</keyword>
<keyword evidence="8" id="KW-1278">Translocase</keyword>
<keyword evidence="4 11" id="KW-0812">Transmembrane</keyword>
<evidence type="ECO:0000256" key="6">
    <source>
        <dbReference type="ARBA" id="ARBA00022741"/>
    </source>
</evidence>
<dbReference type="PANTHER" id="PTHR43520:SF8">
    <property type="entry name" value="P-TYPE CU(+) TRANSPORTER"/>
    <property type="match status" value="1"/>
</dbReference>
<dbReference type="InterPro" id="IPR008250">
    <property type="entry name" value="ATPase_P-typ_transduc_dom_A_sf"/>
</dbReference>
<keyword evidence="6" id="KW-0547">Nucleotide-binding</keyword>
<dbReference type="SUPFAM" id="SSF81653">
    <property type="entry name" value="Calcium ATPase, transduction domain A"/>
    <property type="match status" value="1"/>
</dbReference>
<comment type="subcellular location">
    <subcellularLocation>
        <location evidence="1">Cell membrane</location>
        <topology evidence="1">Multi-pass membrane protein</topology>
    </subcellularLocation>
</comment>
<dbReference type="NCBIfam" id="TIGR01511">
    <property type="entry name" value="ATPase-IB1_Cu"/>
    <property type="match status" value="1"/>
</dbReference>
<keyword evidence="5" id="KW-0479">Metal-binding</keyword>
<dbReference type="NCBIfam" id="TIGR01525">
    <property type="entry name" value="ATPase-IB_hvy"/>
    <property type="match status" value="1"/>
</dbReference>
<dbReference type="FunFam" id="2.70.150.10:FF:000020">
    <property type="entry name" value="Copper-exporting P-type ATPase A"/>
    <property type="match status" value="1"/>
</dbReference>
<evidence type="ECO:0000256" key="2">
    <source>
        <dbReference type="ARBA" id="ARBA00006024"/>
    </source>
</evidence>
<dbReference type="SUPFAM" id="SSF56784">
    <property type="entry name" value="HAD-like"/>
    <property type="match status" value="1"/>
</dbReference>
<evidence type="ECO:0000256" key="8">
    <source>
        <dbReference type="ARBA" id="ARBA00022967"/>
    </source>
</evidence>
<dbReference type="InterPro" id="IPR001757">
    <property type="entry name" value="P_typ_ATPase"/>
</dbReference>
<dbReference type="InterPro" id="IPR044492">
    <property type="entry name" value="P_typ_ATPase_HD_dom"/>
</dbReference>
<feature type="transmembrane region" description="Helical" evidence="11">
    <location>
        <begin position="175"/>
        <end position="202"/>
    </location>
</feature>
<dbReference type="PRINTS" id="PR00120">
    <property type="entry name" value="HATPASE"/>
</dbReference>
<evidence type="ECO:0000313" key="13">
    <source>
        <dbReference type="EMBL" id="KKN62383.1"/>
    </source>
</evidence>
<dbReference type="PROSITE" id="PS00154">
    <property type="entry name" value="ATPASE_E1_E2"/>
    <property type="match status" value="1"/>
</dbReference>